<keyword evidence="2" id="KW-0804">Transcription</keyword>
<dbReference type="Pfam" id="PF04801">
    <property type="entry name" value="RPC5"/>
    <property type="match status" value="1"/>
</dbReference>
<dbReference type="InterPro" id="IPR006886">
    <property type="entry name" value="RNA_pol_III_Rpc5"/>
</dbReference>
<dbReference type="GO" id="GO:0005666">
    <property type="term" value="C:RNA polymerase III complex"/>
    <property type="evidence" value="ECO:0007669"/>
    <property type="project" value="TreeGrafter"/>
</dbReference>
<sequence>MQDPVLAEVDVFLSQALSSTLHLLQVKPSALVAVHLFCSQYPLRPAHLPVEPASVQSVRVRSESNQVQLQLAVSAYGENYSRSRGEAYARDADMAPSQTTPLYRSGFMDHYALTSSPQTQLSHRYVVGVLRDGELHLTPLRGIVQLRPSLAHLDQAVAGRRHGSAAPDLAATDGDTTESEGEEAKPVTVKFARRDVGRNRRVTWSELSSRKDSQEGWVDLNYCPLTSQQACDERKLLFSSDDCPLLSSNLPPDVYLNRLCPLQGKEEEREPSEPPGGAVSLSKLKALPVTTQVHDLLTSTGVLTLAQLSSLLQCGRGQLPAYLEALQQHGVLVQGCWVVSSHTLYRSEMHASLRDARDYLLYCFSQTRCLARKDVAVLTKVPHEAVRQVVASLTSGSGLEFKMATDTDFIHKYPHVVHQQEEKWRKRFEELKSALNLPKDLQKPPS</sequence>
<name>A0AA35TDJ7_GEOBA</name>
<feature type="region of interest" description="Disordered" evidence="1">
    <location>
        <begin position="161"/>
        <end position="185"/>
    </location>
</feature>
<protein>
    <submittedName>
        <fullName evidence="2">DNA-directed RNA polymerase III subunit RPC5</fullName>
    </submittedName>
</protein>
<dbReference type="EMBL" id="CASHTH010003476">
    <property type="protein sequence ID" value="CAI8045496.1"/>
    <property type="molecule type" value="Genomic_DNA"/>
</dbReference>
<dbReference type="PANTHER" id="PTHR12069">
    <property type="entry name" value="DNA-DIRECTED RNA POLYMERASES III 80 KDA POLYPEPTIDE RNA POLYMERASE III SUBUNIT 5"/>
    <property type="match status" value="1"/>
</dbReference>
<evidence type="ECO:0000313" key="3">
    <source>
        <dbReference type="Proteomes" id="UP001174909"/>
    </source>
</evidence>
<evidence type="ECO:0000256" key="1">
    <source>
        <dbReference type="SAM" id="MobiDB-lite"/>
    </source>
</evidence>
<dbReference type="PANTHER" id="PTHR12069:SF0">
    <property type="entry name" value="DNA-DIRECTED RNA POLYMERASE III SUBUNIT RPC5"/>
    <property type="match status" value="1"/>
</dbReference>
<keyword evidence="3" id="KW-1185">Reference proteome</keyword>
<proteinExistence type="predicted"/>
<comment type="caution">
    <text evidence="2">The sequence shown here is derived from an EMBL/GenBank/DDBJ whole genome shotgun (WGS) entry which is preliminary data.</text>
</comment>
<dbReference type="AlphaFoldDB" id="A0AA35TDJ7"/>
<dbReference type="GO" id="GO:0042797">
    <property type="term" value="P:tRNA transcription by RNA polymerase III"/>
    <property type="evidence" value="ECO:0007669"/>
    <property type="project" value="TreeGrafter"/>
</dbReference>
<keyword evidence="2" id="KW-0240">DNA-directed RNA polymerase</keyword>
<accession>A0AA35TDJ7</accession>
<evidence type="ECO:0000313" key="2">
    <source>
        <dbReference type="EMBL" id="CAI8045496.1"/>
    </source>
</evidence>
<reference evidence="2" key="1">
    <citation type="submission" date="2023-03" db="EMBL/GenBank/DDBJ databases">
        <authorList>
            <person name="Steffen K."/>
            <person name="Cardenas P."/>
        </authorList>
    </citation>
    <scope>NUCLEOTIDE SEQUENCE</scope>
</reference>
<dbReference type="Proteomes" id="UP001174909">
    <property type="component" value="Unassembled WGS sequence"/>
</dbReference>
<gene>
    <name evidence="2" type="ORF">GBAR_LOCUS25171</name>
</gene>
<organism evidence="2 3">
    <name type="scientific">Geodia barretti</name>
    <name type="common">Barrett's horny sponge</name>
    <dbReference type="NCBI Taxonomy" id="519541"/>
    <lineage>
        <taxon>Eukaryota</taxon>
        <taxon>Metazoa</taxon>
        <taxon>Porifera</taxon>
        <taxon>Demospongiae</taxon>
        <taxon>Heteroscleromorpha</taxon>
        <taxon>Tetractinellida</taxon>
        <taxon>Astrophorina</taxon>
        <taxon>Geodiidae</taxon>
        <taxon>Geodia</taxon>
    </lineage>
</organism>